<name>A0ABR6HV50_9SPHN</name>
<proteinExistence type="predicted"/>
<keyword evidence="2" id="KW-1185">Reference proteome</keyword>
<protein>
    <submittedName>
        <fullName evidence="1">Uncharacterized protein</fullName>
    </submittedName>
</protein>
<dbReference type="Proteomes" id="UP000548685">
    <property type="component" value="Unassembled WGS sequence"/>
</dbReference>
<dbReference type="EMBL" id="JACICE010000001">
    <property type="protein sequence ID" value="MBB3774452.1"/>
    <property type="molecule type" value="Genomic_DNA"/>
</dbReference>
<evidence type="ECO:0000313" key="2">
    <source>
        <dbReference type="Proteomes" id="UP000548685"/>
    </source>
</evidence>
<evidence type="ECO:0000313" key="1">
    <source>
        <dbReference type="EMBL" id="MBB3774452.1"/>
    </source>
</evidence>
<sequence>MAPRRSVRLRAILEGSPGGGDAVGSARSPTARHVRSCAGARRIALIQRKPTELKQKFRLSRA</sequence>
<comment type="caution">
    <text evidence="1">The sequence shown here is derived from an EMBL/GenBank/DDBJ whole genome shotgun (WGS) entry which is preliminary data.</text>
</comment>
<organism evidence="1 2">
    <name type="scientific">Erythrobacter ramosus</name>
    <dbReference type="NCBI Taxonomy" id="35811"/>
    <lineage>
        <taxon>Bacteria</taxon>
        <taxon>Pseudomonadati</taxon>
        <taxon>Pseudomonadota</taxon>
        <taxon>Alphaproteobacteria</taxon>
        <taxon>Sphingomonadales</taxon>
        <taxon>Erythrobacteraceae</taxon>
        <taxon>Erythrobacter/Porphyrobacter group</taxon>
        <taxon>Erythrobacter</taxon>
    </lineage>
</organism>
<accession>A0ABR6HV50</accession>
<gene>
    <name evidence="1" type="ORF">FHS52_000395</name>
</gene>
<reference evidence="1 2" key="1">
    <citation type="submission" date="2020-08" db="EMBL/GenBank/DDBJ databases">
        <title>Genomic Encyclopedia of Type Strains, Phase IV (KMG-IV): sequencing the most valuable type-strain genomes for metagenomic binning, comparative biology and taxonomic classification.</title>
        <authorList>
            <person name="Goeker M."/>
        </authorList>
    </citation>
    <scope>NUCLEOTIDE SEQUENCE [LARGE SCALE GENOMIC DNA]</scope>
    <source>
        <strain evidence="1 2">DSM 8510</strain>
    </source>
</reference>